<dbReference type="STRING" id="1802055.A3A74_02360"/>
<dbReference type="InterPro" id="IPR037595">
    <property type="entry name" value="RGP_fam"/>
</dbReference>
<gene>
    <name evidence="3" type="ORF">A3A74_02360</name>
</gene>
<comment type="subcellular location">
    <subcellularLocation>
        <location evidence="1">Golgi apparatus</location>
    </subcellularLocation>
</comment>
<organism evidence="3 4">
    <name type="scientific">Candidatus Roizmanbacteria bacterium RIFCSPLOWO2_01_FULL_35_13</name>
    <dbReference type="NCBI Taxonomy" id="1802055"/>
    <lineage>
        <taxon>Bacteria</taxon>
        <taxon>Candidatus Roizmaniibacteriota</taxon>
    </lineage>
</organism>
<dbReference type="Proteomes" id="UP000179270">
    <property type="component" value="Unassembled WGS sequence"/>
</dbReference>
<accession>A0A1F7ICT6</accession>
<dbReference type="EMBL" id="MGAF01000022">
    <property type="protein sequence ID" value="OGK41162.1"/>
    <property type="molecule type" value="Genomic_DNA"/>
</dbReference>
<name>A0A1F7ICT6_9BACT</name>
<evidence type="ECO:0000313" key="4">
    <source>
        <dbReference type="Proteomes" id="UP000179270"/>
    </source>
</evidence>
<evidence type="ECO:0000256" key="1">
    <source>
        <dbReference type="ARBA" id="ARBA00004555"/>
    </source>
</evidence>
<protein>
    <submittedName>
        <fullName evidence="3">Uncharacterized protein</fullName>
    </submittedName>
</protein>
<dbReference type="AlphaFoldDB" id="A0A1F7ICT6"/>
<proteinExistence type="predicted"/>
<evidence type="ECO:0000313" key="3">
    <source>
        <dbReference type="EMBL" id="OGK41162.1"/>
    </source>
</evidence>
<reference evidence="3 4" key="1">
    <citation type="journal article" date="2016" name="Nat. Commun.">
        <title>Thousands of microbial genomes shed light on interconnected biogeochemical processes in an aquifer system.</title>
        <authorList>
            <person name="Anantharaman K."/>
            <person name="Brown C.T."/>
            <person name="Hug L.A."/>
            <person name="Sharon I."/>
            <person name="Castelle C.J."/>
            <person name="Probst A.J."/>
            <person name="Thomas B.C."/>
            <person name="Singh A."/>
            <person name="Wilkins M.J."/>
            <person name="Karaoz U."/>
            <person name="Brodie E.L."/>
            <person name="Williams K.H."/>
            <person name="Hubbard S.S."/>
            <person name="Banfield J.F."/>
        </authorList>
    </citation>
    <scope>NUCLEOTIDE SEQUENCE [LARGE SCALE GENOMIC DNA]</scope>
</reference>
<dbReference type="Pfam" id="PF03214">
    <property type="entry name" value="RGP"/>
    <property type="match status" value="1"/>
</dbReference>
<keyword evidence="2" id="KW-0333">Golgi apparatus</keyword>
<comment type="caution">
    <text evidence="3">The sequence shown here is derived from an EMBL/GenBank/DDBJ whole genome shotgun (WGS) entry which is preliminary data.</text>
</comment>
<evidence type="ECO:0000256" key="2">
    <source>
        <dbReference type="ARBA" id="ARBA00023034"/>
    </source>
</evidence>
<sequence length="68" mass="8128">MEKQTVAVVIPTIRNLDFLEEWGDEFRDCIGIIVEDHQKKEIKTPNKYFKKVFHYSWKDIDKDLGKNS</sequence>